<organism evidence="2 3">
    <name type="scientific">Vibrio superstes NBRC 103154</name>
    <dbReference type="NCBI Taxonomy" id="1219062"/>
    <lineage>
        <taxon>Bacteria</taxon>
        <taxon>Pseudomonadati</taxon>
        <taxon>Pseudomonadota</taxon>
        <taxon>Gammaproteobacteria</taxon>
        <taxon>Vibrionales</taxon>
        <taxon>Vibrionaceae</taxon>
        <taxon>Vibrio</taxon>
    </lineage>
</organism>
<comment type="caution">
    <text evidence="2">The sequence shown here is derived from an EMBL/GenBank/DDBJ whole genome shotgun (WGS) entry which is preliminary data.</text>
</comment>
<gene>
    <name evidence="2" type="ORF">VSU01S_27890</name>
</gene>
<keyword evidence="3" id="KW-1185">Reference proteome</keyword>
<dbReference type="AlphaFoldDB" id="A0A511QT75"/>
<keyword evidence="1" id="KW-0812">Transmembrane</keyword>
<feature type="transmembrane region" description="Helical" evidence="1">
    <location>
        <begin position="6"/>
        <end position="22"/>
    </location>
</feature>
<dbReference type="Pfam" id="PF11376">
    <property type="entry name" value="DUF3179"/>
    <property type="match status" value="1"/>
</dbReference>
<reference evidence="2 3" key="1">
    <citation type="submission" date="2019-07" db="EMBL/GenBank/DDBJ databases">
        <title>Whole genome shotgun sequence of Vibrio superstes NBRC 103154.</title>
        <authorList>
            <person name="Hosoyama A."/>
            <person name="Uohara A."/>
            <person name="Ohji S."/>
            <person name="Ichikawa N."/>
        </authorList>
    </citation>
    <scope>NUCLEOTIDE SEQUENCE [LARGE SCALE GENOMIC DNA]</scope>
    <source>
        <strain evidence="2 3">NBRC 103154</strain>
    </source>
</reference>
<feature type="transmembrane region" description="Helical" evidence="1">
    <location>
        <begin position="74"/>
        <end position="96"/>
    </location>
</feature>
<accession>A0A511QT75</accession>
<proteinExistence type="predicted"/>
<evidence type="ECO:0000256" key="1">
    <source>
        <dbReference type="SAM" id="Phobius"/>
    </source>
</evidence>
<sequence>MFIEILFWVALVPATITSFIYFRDLGDITQSFLPVKRKDMMFAIRNEKKMILIGIIGTLAALILHLTQGAGSKWVIYLLTPINLFFSCFPYIWLYGGLRNQQSRAKYYGVEEARDYVRGDESVIVLENNGHARAHSDYHIKRPHLAGNEEGLGGENVIITYCCMTHLGHGFKPEINGEVLDLEIVAQHGNNLIMRDKNTGEPVQQMYGTRECDGRWSENKMQEWPTFRMPFKEFTKAYPDGEVFLNKITPFTKNPVLFLWDWIVEIVFLWATVAHHRTQSLLCKTMDVIDDRLYRKELVWGFTIDKESMAYTENYIIENGNIVNAKVGGRDIVAAYDSEYKSVNIWYNNSGKPVTVVDFFGKSDQGELKRVETVKAGMYWFVWINYFPESELNDDGVVSQEYTHLFGPA</sequence>
<evidence type="ECO:0000313" key="3">
    <source>
        <dbReference type="Proteomes" id="UP000321113"/>
    </source>
</evidence>
<keyword evidence="1" id="KW-1133">Transmembrane helix</keyword>
<dbReference type="InterPro" id="IPR021516">
    <property type="entry name" value="DUF3179"/>
</dbReference>
<keyword evidence="1" id="KW-0472">Membrane</keyword>
<protein>
    <recommendedName>
        <fullName evidence="4">DUF3179 domain-containing protein</fullName>
    </recommendedName>
</protein>
<dbReference type="OrthoDB" id="5844941at2"/>
<dbReference type="Proteomes" id="UP000321113">
    <property type="component" value="Unassembled WGS sequence"/>
</dbReference>
<dbReference type="EMBL" id="BJXK01000011">
    <property type="protein sequence ID" value="GEM80544.1"/>
    <property type="molecule type" value="Genomic_DNA"/>
</dbReference>
<feature type="transmembrane region" description="Helical" evidence="1">
    <location>
        <begin position="50"/>
        <end position="68"/>
    </location>
</feature>
<dbReference type="RefSeq" id="WP_119010170.1">
    <property type="nucleotide sequence ID" value="NZ_BJXK01000011.1"/>
</dbReference>
<evidence type="ECO:0000313" key="2">
    <source>
        <dbReference type="EMBL" id="GEM80544.1"/>
    </source>
</evidence>
<name>A0A511QT75_9VIBR</name>
<evidence type="ECO:0008006" key="4">
    <source>
        <dbReference type="Google" id="ProtNLM"/>
    </source>
</evidence>